<dbReference type="Gene3D" id="1.20.1310.10">
    <property type="entry name" value="Cullin Repeats"/>
    <property type="match status" value="1"/>
</dbReference>
<dbReference type="InterPro" id="IPR045093">
    <property type="entry name" value="Cullin"/>
</dbReference>
<evidence type="ECO:0000259" key="2">
    <source>
        <dbReference type="Pfam" id="PF00888"/>
    </source>
</evidence>
<dbReference type="EMBL" id="CM016552">
    <property type="protein sequence ID" value="TKW38117.1"/>
    <property type="molecule type" value="Genomic_DNA"/>
</dbReference>
<gene>
    <name evidence="3" type="ORF">SEVIR_1G093000v2</name>
</gene>
<organism evidence="3 4">
    <name type="scientific">Setaria viridis</name>
    <name type="common">Green bristlegrass</name>
    <name type="synonym">Setaria italica subsp. viridis</name>
    <dbReference type="NCBI Taxonomy" id="4556"/>
    <lineage>
        <taxon>Eukaryota</taxon>
        <taxon>Viridiplantae</taxon>
        <taxon>Streptophyta</taxon>
        <taxon>Embryophyta</taxon>
        <taxon>Tracheophyta</taxon>
        <taxon>Spermatophyta</taxon>
        <taxon>Magnoliopsida</taxon>
        <taxon>Liliopsida</taxon>
        <taxon>Poales</taxon>
        <taxon>Poaceae</taxon>
        <taxon>PACMAD clade</taxon>
        <taxon>Panicoideae</taxon>
        <taxon>Panicodae</taxon>
        <taxon>Paniceae</taxon>
        <taxon>Cenchrinae</taxon>
        <taxon>Setaria</taxon>
    </lineage>
</organism>
<dbReference type="Pfam" id="PF00888">
    <property type="entry name" value="Cullin"/>
    <property type="match status" value="1"/>
</dbReference>
<dbReference type="AlphaFoldDB" id="A0A4U6WJ44"/>
<dbReference type="GO" id="GO:0006511">
    <property type="term" value="P:ubiquitin-dependent protein catabolic process"/>
    <property type="evidence" value="ECO:0007669"/>
    <property type="project" value="InterPro"/>
</dbReference>
<reference evidence="3" key="1">
    <citation type="submission" date="2019-03" db="EMBL/GenBank/DDBJ databases">
        <title>WGS assembly of Setaria viridis.</title>
        <authorList>
            <person name="Huang P."/>
            <person name="Jenkins J."/>
            <person name="Grimwood J."/>
            <person name="Barry K."/>
            <person name="Healey A."/>
            <person name="Mamidi S."/>
            <person name="Sreedasyam A."/>
            <person name="Shu S."/>
            <person name="Feldman M."/>
            <person name="Wu J."/>
            <person name="Yu Y."/>
            <person name="Chen C."/>
            <person name="Johnson J."/>
            <person name="Rokhsar D."/>
            <person name="Baxter I."/>
            <person name="Schmutz J."/>
            <person name="Brutnell T."/>
            <person name="Kellogg E."/>
        </authorList>
    </citation>
    <scope>NUCLEOTIDE SEQUENCE [LARGE SCALE GENOMIC DNA]</scope>
</reference>
<evidence type="ECO:0000313" key="3">
    <source>
        <dbReference type="EMBL" id="TKW38117.1"/>
    </source>
</evidence>
<comment type="similarity">
    <text evidence="1">Belongs to the cullin family.</text>
</comment>
<dbReference type="InterPro" id="IPR001373">
    <property type="entry name" value="Cullin_N"/>
</dbReference>
<dbReference type="OMA" id="GVNKMLT"/>
<dbReference type="Proteomes" id="UP000298652">
    <property type="component" value="Chromosome 1"/>
</dbReference>
<name>A0A4U6WJ44_SETVI</name>
<keyword evidence="4" id="KW-1185">Reference proteome</keyword>
<evidence type="ECO:0000256" key="1">
    <source>
        <dbReference type="ARBA" id="ARBA00006019"/>
    </source>
</evidence>
<proteinExistence type="inferred from homology"/>
<dbReference type="Gramene" id="TKW38117">
    <property type="protein sequence ID" value="TKW38117"/>
    <property type="gene ID" value="SEVIR_1G093000v2"/>
</dbReference>
<dbReference type="PANTHER" id="PTHR11932">
    <property type="entry name" value="CULLIN"/>
    <property type="match status" value="1"/>
</dbReference>
<protein>
    <recommendedName>
        <fullName evidence="2">Cullin N-terminal domain-containing protein</fullName>
    </recommendedName>
</protein>
<dbReference type="InterPro" id="IPR016159">
    <property type="entry name" value="Cullin_repeat-like_dom_sf"/>
</dbReference>
<accession>A0A4U6WJ44</accession>
<feature type="domain" description="Cullin N-terminal" evidence="2">
    <location>
        <begin position="41"/>
        <end position="172"/>
    </location>
</feature>
<sequence length="196" mass="22500">MFIEQSPLHTLSLKLQNDAPHVTRAGCLCGRIGASYFDAWDVYNMVLHRKGEELYSVMETAMVSEVQSLCRPLNDTAPEEDDALFLQELLAKWNRHTRAVKMTRDILLYMDRTYVPTNRKTSIHELGLRLWLDNMVHSNKVRPRLIEAVKRQRRGEDELVDGVNKMLTEVGAEVVDFPCLLFRDGAGKLHVACSWT</sequence>
<dbReference type="GO" id="GO:0031625">
    <property type="term" value="F:ubiquitin protein ligase binding"/>
    <property type="evidence" value="ECO:0007669"/>
    <property type="project" value="InterPro"/>
</dbReference>
<evidence type="ECO:0000313" key="4">
    <source>
        <dbReference type="Proteomes" id="UP000298652"/>
    </source>
</evidence>
<dbReference type="SUPFAM" id="SSF74788">
    <property type="entry name" value="Cullin repeat-like"/>
    <property type="match status" value="1"/>
</dbReference>